<keyword evidence="1" id="KW-0472">Membrane</keyword>
<dbReference type="Proteomes" id="UP000016567">
    <property type="component" value="Unassembled WGS sequence"/>
</dbReference>
<comment type="caution">
    <text evidence="2">The sequence shown here is derived from an EMBL/GenBank/DDBJ whole genome shotgun (WGS) entry which is preliminary data.</text>
</comment>
<evidence type="ECO:0000313" key="2">
    <source>
        <dbReference type="EMBL" id="GAD76200.1"/>
    </source>
</evidence>
<evidence type="ECO:0000313" key="3">
    <source>
        <dbReference type="Proteomes" id="UP000016567"/>
    </source>
</evidence>
<keyword evidence="1" id="KW-0812">Transmembrane</keyword>
<evidence type="ECO:0008006" key="4">
    <source>
        <dbReference type="Google" id="ProtNLM"/>
    </source>
</evidence>
<evidence type="ECO:0000256" key="1">
    <source>
        <dbReference type="SAM" id="Phobius"/>
    </source>
</evidence>
<dbReference type="NCBIfam" id="TIGR03746">
    <property type="entry name" value="conj_TIGR03746"/>
    <property type="match status" value="1"/>
</dbReference>
<name>U3AR21_9VIBR</name>
<dbReference type="OrthoDB" id="8558441at2"/>
<accession>U3AR21</accession>
<keyword evidence="3" id="KW-1185">Reference proteome</keyword>
<keyword evidence="1" id="KW-1133">Transmembrane helix</keyword>
<proteinExistence type="predicted"/>
<gene>
    <name evidence="2" type="ORF">VAZ01S_039_00250</name>
</gene>
<dbReference type="EMBL" id="BATL01000039">
    <property type="protein sequence ID" value="GAD76200.1"/>
    <property type="molecule type" value="Genomic_DNA"/>
</dbReference>
<dbReference type="Pfam" id="PF11444">
    <property type="entry name" value="DUF2895"/>
    <property type="match status" value="1"/>
</dbReference>
<dbReference type="AlphaFoldDB" id="U3AR21"/>
<organism evidence="2 3">
    <name type="scientific">Vibrio azureus NBRC 104587</name>
    <dbReference type="NCBI Taxonomy" id="1219077"/>
    <lineage>
        <taxon>Bacteria</taxon>
        <taxon>Pseudomonadati</taxon>
        <taxon>Pseudomonadota</taxon>
        <taxon>Gammaproteobacteria</taxon>
        <taxon>Vibrionales</taxon>
        <taxon>Vibrionaceae</taxon>
        <taxon>Vibrio</taxon>
    </lineage>
</organism>
<protein>
    <recommendedName>
        <fullName evidence="4">Integrating conjugative element protein</fullName>
    </recommendedName>
</protein>
<reference evidence="2 3" key="1">
    <citation type="submission" date="2013-09" db="EMBL/GenBank/DDBJ databases">
        <title>Whole genome shotgun sequence of Vibrio azureus NBRC 104587.</title>
        <authorList>
            <person name="Isaki S."/>
            <person name="Hosoyama A."/>
            <person name="Numata M."/>
            <person name="Hashimoto M."/>
            <person name="Hosoyama Y."/>
            <person name="Tsuchikane K."/>
            <person name="Noguchi M."/>
            <person name="Hirakata S."/>
            <person name="Ichikawa N."/>
            <person name="Ohji S."/>
            <person name="Yamazoe A."/>
            <person name="Fujita N."/>
        </authorList>
    </citation>
    <scope>NUCLEOTIDE SEQUENCE [LARGE SCALE GENOMIC DNA]</scope>
    <source>
        <strain evidence="2 3">NBRC 104587</strain>
    </source>
</reference>
<sequence>MTEKQHRFRSALRGRDSHIRSLRVALVAVSTLAAVSLWGWHRAGQDITVHTPPDLREGATRPWWSVPEPNVYDFAINIFGLINRWPSNGATQYGENLHRYVNYLTPSCQKILEEDVRNKRSKGELSGRERSLAPIPGQGFDTWRVETHSRDSWTVQADLELKEYVDGTLVKHNFIRWPLRIVRYDIDANQNPWQLAIDCFAGPARELKFEKQESQ</sequence>
<dbReference type="STRING" id="1219077.VAZ01S_039_00250"/>
<dbReference type="RefSeq" id="WP_021709950.1">
    <property type="nucleotide sequence ID" value="NZ_BAOB01000304.1"/>
</dbReference>
<dbReference type="InterPro" id="IPR021548">
    <property type="entry name" value="DUF2895"/>
</dbReference>
<dbReference type="eggNOG" id="ENOG502Z7PS">
    <property type="taxonomic scope" value="Bacteria"/>
</dbReference>
<feature type="transmembrane region" description="Helical" evidence="1">
    <location>
        <begin position="21"/>
        <end position="40"/>
    </location>
</feature>